<evidence type="ECO:0008006" key="3">
    <source>
        <dbReference type="Google" id="ProtNLM"/>
    </source>
</evidence>
<dbReference type="Pfam" id="PF14223">
    <property type="entry name" value="Retrotran_gag_2"/>
    <property type="match status" value="1"/>
</dbReference>
<organism evidence="1 2">
    <name type="scientific">Solanum tuberosum</name>
    <name type="common">Potato</name>
    <dbReference type="NCBI Taxonomy" id="4113"/>
    <lineage>
        <taxon>Eukaryota</taxon>
        <taxon>Viridiplantae</taxon>
        <taxon>Streptophyta</taxon>
        <taxon>Embryophyta</taxon>
        <taxon>Tracheophyta</taxon>
        <taxon>Spermatophyta</taxon>
        <taxon>Magnoliopsida</taxon>
        <taxon>eudicotyledons</taxon>
        <taxon>Gunneridae</taxon>
        <taxon>Pentapetalae</taxon>
        <taxon>asterids</taxon>
        <taxon>lamiids</taxon>
        <taxon>Solanales</taxon>
        <taxon>Solanaceae</taxon>
        <taxon>Solanoideae</taxon>
        <taxon>Solaneae</taxon>
        <taxon>Solanum</taxon>
    </lineage>
</organism>
<reference evidence="1 2" key="1">
    <citation type="journal article" date="2021" name="bioRxiv">
        <title>Chromosome-scale and haplotype-resolved genome assembly of a tetraploid potato cultivar.</title>
        <authorList>
            <person name="Sun H."/>
            <person name="Jiao W.-B."/>
            <person name="Krause K."/>
            <person name="Campoy J.A."/>
            <person name="Goel M."/>
            <person name="Folz-Donahue K."/>
            <person name="Kukat C."/>
            <person name="Huettel B."/>
            <person name="Schneeberger K."/>
        </authorList>
    </citation>
    <scope>NUCLEOTIDE SEQUENCE [LARGE SCALE GENOMIC DNA]</scope>
    <source>
        <strain evidence="1">SolTubOtavaFocal</strain>
        <tissue evidence="1">Leaves</tissue>
    </source>
</reference>
<dbReference type="PANTHER" id="PTHR47481">
    <property type="match status" value="1"/>
</dbReference>
<dbReference type="Proteomes" id="UP000826656">
    <property type="component" value="Unassembled WGS sequence"/>
</dbReference>
<evidence type="ECO:0000313" key="1">
    <source>
        <dbReference type="EMBL" id="KAH0756360.1"/>
    </source>
</evidence>
<comment type="caution">
    <text evidence="1">The sequence shown here is derived from an EMBL/GenBank/DDBJ whole genome shotgun (WGS) entry which is preliminary data.</text>
</comment>
<name>A0ABQ7UWZ8_SOLTU</name>
<protein>
    <recommendedName>
        <fullName evidence="3">Integrase core domain containing protein</fullName>
    </recommendedName>
</protein>
<sequence>MVTPSISGIDVDNTTHLAQVESLILGHNLHSYLDGTMTAPSKTVLENALEVPNPKYKIWFRQDQLILNALMASVDQTITFAITKTSTSQQTWDALHHLYANKSQTRVFSLCKSLATITKNSRSMTAYLQEIRNVVDELATAGAPIPDDELVV</sequence>
<dbReference type="EMBL" id="JAIVGD010000018">
    <property type="protein sequence ID" value="KAH0756360.1"/>
    <property type="molecule type" value="Genomic_DNA"/>
</dbReference>
<proteinExistence type="predicted"/>
<gene>
    <name evidence="1" type="ORF">KY290_026630</name>
</gene>
<evidence type="ECO:0000313" key="2">
    <source>
        <dbReference type="Proteomes" id="UP000826656"/>
    </source>
</evidence>
<dbReference type="PANTHER" id="PTHR47481:SF14">
    <property type="entry name" value="RETROTRANSPOSON COPIA-LIKE N-TERMINAL DOMAIN-CONTAINING PROTEIN"/>
    <property type="match status" value="1"/>
</dbReference>
<accession>A0ABQ7UWZ8</accession>
<keyword evidence="2" id="KW-1185">Reference proteome</keyword>